<dbReference type="InterPro" id="IPR038499">
    <property type="entry name" value="BRO1_sf"/>
</dbReference>
<feature type="compositionally biased region" description="Low complexity" evidence="7">
    <location>
        <begin position="781"/>
        <end position="790"/>
    </location>
</feature>
<feature type="region of interest" description="Disordered" evidence="7">
    <location>
        <begin position="703"/>
        <end position="734"/>
    </location>
</feature>
<dbReference type="InterPro" id="IPR025304">
    <property type="entry name" value="ALIX_V_dom"/>
</dbReference>
<evidence type="ECO:0000256" key="5">
    <source>
        <dbReference type="ARBA" id="ARBA00041284"/>
    </source>
</evidence>
<dbReference type="GO" id="GO:0005768">
    <property type="term" value="C:endosome"/>
    <property type="evidence" value="ECO:0007669"/>
    <property type="project" value="UniProtKB-SubCell"/>
</dbReference>
<feature type="coiled-coil region" evidence="6">
    <location>
        <begin position="549"/>
        <end position="580"/>
    </location>
</feature>
<evidence type="ECO:0000256" key="6">
    <source>
        <dbReference type="SAM" id="Coils"/>
    </source>
</evidence>
<evidence type="ECO:0000256" key="7">
    <source>
        <dbReference type="SAM" id="MobiDB-lite"/>
    </source>
</evidence>
<evidence type="ECO:0000256" key="4">
    <source>
        <dbReference type="ARBA" id="ARBA00022753"/>
    </source>
</evidence>
<feature type="region of interest" description="Disordered" evidence="7">
    <location>
        <begin position="763"/>
        <end position="844"/>
    </location>
</feature>
<reference evidence="9 10" key="1">
    <citation type="journal article" date="2019" name="BMC Genomics">
        <title>Chromosome level assembly and comparative genome analysis confirm lager-brewing yeasts originated from a single hybridization.</title>
        <authorList>
            <person name="Salazar A.N."/>
            <person name="Gorter de Vries A.R."/>
            <person name="van den Broek M."/>
            <person name="Brouwers N."/>
            <person name="de la Torre Cortes P."/>
            <person name="Kuijpers N.G.A."/>
            <person name="Daran J.G."/>
            <person name="Abeel T."/>
        </authorList>
    </citation>
    <scope>NUCLEOTIDE SEQUENCE [LARGE SCALE GENOMIC DNA]</scope>
    <source>
        <strain evidence="9 10">CBS 1483</strain>
    </source>
</reference>
<dbReference type="Gene3D" id="1.25.40.280">
    <property type="entry name" value="alix/aip1 like domains"/>
    <property type="match status" value="1"/>
</dbReference>
<keyword evidence="4" id="KW-0967">Endosome</keyword>
<dbReference type="AlphaFoldDB" id="A0A6C1E1J6"/>
<gene>
    <name evidence="9" type="primary">BRO1_1</name>
    <name evidence="9" type="ORF">GRS66_005324</name>
</gene>
<keyword evidence="6" id="KW-0175">Coiled coil</keyword>
<dbReference type="InterPro" id="IPR004328">
    <property type="entry name" value="BRO1_dom"/>
</dbReference>
<accession>A0A6C1E1J6</accession>
<dbReference type="GO" id="GO:0043328">
    <property type="term" value="P:protein transport to vacuole involved in ubiquitin-dependent protein catabolic process via the multivesicular body sorting pathway"/>
    <property type="evidence" value="ECO:0007669"/>
    <property type="project" value="TreeGrafter"/>
</dbReference>
<dbReference type="PROSITE" id="PS51180">
    <property type="entry name" value="BRO1"/>
    <property type="match status" value="1"/>
</dbReference>
<proteinExistence type="predicted"/>
<dbReference type="SMART" id="SM01041">
    <property type="entry name" value="BRO1"/>
    <property type="match status" value="1"/>
</dbReference>
<dbReference type="Pfam" id="PF13949">
    <property type="entry name" value="ALIX_LYPXL_bnd"/>
    <property type="match status" value="1"/>
</dbReference>
<name>A0A6C1E1J6_SACPS</name>
<feature type="compositionally biased region" description="Basic and acidic residues" evidence="7">
    <location>
        <begin position="812"/>
        <end position="821"/>
    </location>
</feature>
<evidence type="ECO:0000259" key="8">
    <source>
        <dbReference type="PROSITE" id="PS51180"/>
    </source>
</evidence>
<dbReference type="Proteomes" id="UP000501346">
    <property type="component" value="Chromosome ScXVI"/>
</dbReference>
<evidence type="ECO:0000256" key="1">
    <source>
        <dbReference type="ARBA" id="ARBA00004177"/>
    </source>
</evidence>
<protein>
    <recommendedName>
        <fullName evidence="5">BRO domain-containing protein 1</fullName>
    </recommendedName>
</protein>
<dbReference type="EMBL" id="CP048997">
    <property type="protein sequence ID" value="QID82891.1"/>
    <property type="molecule type" value="Genomic_DNA"/>
</dbReference>
<dbReference type="Gene3D" id="1.20.140.50">
    <property type="entry name" value="alix/aip1 like domains"/>
    <property type="match status" value="1"/>
</dbReference>
<evidence type="ECO:0000256" key="3">
    <source>
        <dbReference type="ARBA" id="ARBA00022490"/>
    </source>
</evidence>
<dbReference type="CDD" id="cd09242">
    <property type="entry name" value="BRO1_ScBro1_like"/>
    <property type="match status" value="1"/>
</dbReference>
<organism evidence="9 10">
    <name type="scientific">Saccharomyces pastorianus</name>
    <name type="common">Lager yeast</name>
    <name type="synonym">Saccharomyces cerevisiae x Saccharomyces eubayanus</name>
    <dbReference type="NCBI Taxonomy" id="27292"/>
    <lineage>
        <taxon>Eukaryota</taxon>
        <taxon>Fungi</taxon>
        <taxon>Dikarya</taxon>
        <taxon>Ascomycota</taxon>
        <taxon>Saccharomycotina</taxon>
        <taxon>Saccharomycetes</taxon>
        <taxon>Saccharomycetales</taxon>
        <taxon>Saccharomycetaceae</taxon>
        <taxon>Saccharomyces</taxon>
    </lineage>
</organism>
<dbReference type="OrthoDB" id="2141925at2759"/>
<dbReference type="CDD" id="cd09237">
    <property type="entry name" value="V_ScBro1_like"/>
    <property type="match status" value="1"/>
</dbReference>
<dbReference type="PANTHER" id="PTHR23030:SF30">
    <property type="entry name" value="TYROSINE-PROTEIN PHOSPHATASE NON-RECEPTOR TYPE 23"/>
    <property type="match status" value="1"/>
</dbReference>
<evidence type="ECO:0000313" key="10">
    <source>
        <dbReference type="Proteomes" id="UP000501346"/>
    </source>
</evidence>
<evidence type="ECO:0000313" key="9">
    <source>
        <dbReference type="EMBL" id="QID82891.1"/>
    </source>
</evidence>
<sequence length="844" mass="97271">MKPYLFDLKLKDTEKLDWKKGLSSYLKKSYGSSQWRTFYDEKATSELDHLRNNANGELAPSSLSEQNLKYYSFLEHLYFRLGSKGSRLKMDFTWYDAEYSSAQKGLKYTQHTLAFEKSCTLFNIAVIFTQIAREKINEDYKNSIANLTKAFSCFEYLSENFLNSPSVDLQSENTRFLANICHAEAQELFVLKLLNDQISSKQYTLISKLSRATCNLFQKCHDFMKEIDDDVAIYGEPKWKTTVTCKLHFYKSLSAYYHGLHLEEENRVGEAIAFLDFSMQQLISSLPFKTWLVEFIDFDGFKETLEKKQKELIKDNDFIYHESVPAVVQVDSIKALDAIKSPTWEKILEPYMQDVANKCDSLYRGIIPLDVYEKESIYSEEKATLLRKQVEETETANLEYSSFIEFTNLPRLLSDLEKQFSDGNIFSNTDTQGQLMRDQIQTWCKFIQTNEFRDIEEQMNKIVFKRKQILEILSALPNDQKENVTKLKSSLVAASNSDEKLFACVKPHIVEINLLNDNGKIWKKFDEFNHNTPPQPSLLDIDDTKNDKILELLKQVKGHAEDLRTLKEERSRNLSELRDEINNDDITKLLIINKGKSDVELKDLFEVELEKFEPLSTRIEATIYKQSSMIDDIKAKLDEIFHLSNFKDKSSGEEKFLEDRKNFFDKLQEAVKSFSIFASDLPKGIEFYDSLFNMSRDLAERVRVAKQTEDSTANSPAPPLPPLDSKASVVGGPPLLPQKSAAFQSLSRQGLNLGDQFQNLKISAGSDLPQGPGIPPRTYEASPYAATPTMAAPPVPPKQSQEDMYDLRRRKAVENEERELQENPTSFYNRPSVFDENMYSKYSS</sequence>
<evidence type="ECO:0000256" key="2">
    <source>
        <dbReference type="ARBA" id="ARBA00004496"/>
    </source>
</evidence>
<dbReference type="Pfam" id="PF03097">
    <property type="entry name" value="BRO1"/>
    <property type="match status" value="1"/>
</dbReference>
<dbReference type="PANTHER" id="PTHR23030">
    <property type="entry name" value="PCD6 INTERACTING PROTEIN-RELATED"/>
    <property type="match status" value="1"/>
</dbReference>
<keyword evidence="3" id="KW-0963">Cytoplasm</keyword>
<keyword evidence="10" id="KW-1185">Reference proteome</keyword>
<dbReference type="Gene3D" id="1.20.120.560">
    <property type="entry name" value="alix/aip1 in complex with the ypdl late domain"/>
    <property type="match status" value="1"/>
</dbReference>
<comment type="subcellular location">
    <subcellularLocation>
        <location evidence="2">Cytoplasm</location>
    </subcellularLocation>
    <subcellularLocation>
        <location evidence="1">Endosome</location>
    </subcellularLocation>
</comment>
<feature type="domain" description="BRO1" evidence="8">
    <location>
        <begin position="4"/>
        <end position="400"/>
    </location>
</feature>